<dbReference type="EMBL" id="KQ459595">
    <property type="protein sequence ID" value="KPI95722.1"/>
    <property type="molecule type" value="Genomic_DNA"/>
</dbReference>
<accession>A0A194PQY6</accession>
<keyword evidence="3" id="KW-1185">Reference proteome</keyword>
<gene>
    <name evidence="2" type="ORF">RR46_11435</name>
</gene>
<feature type="region of interest" description="Disordered" evidence="1">
    <location>
        <begin position="68"/>
        <end position="89"/>
    </location>
</feature>
<reference evidence="2 3" key="1">
    <citation type="journal article" date="2015" name="Nat. Commun.">
        <title>Outbred genome sequencing and CRISPR/Cas9 gene editing in butterflies.</title>
        <authorList>
            <person name="Li X."/>
            <person name="Fan D."/>
            <person name="Zhang W."/>
            <person name="Liu G."/>
            <person name="Zhang L."/>
            <person name="Zhao L."/>
            <person name="Fang X."/>
            <person name="Chen L."/>
            <person name="Dong Y."/>
            <person name="Chen Y."/>
            <person name="Ding Y."/>
            <person name="Zhao R."/>
            <person name="Feng M."/>
            <person name="Zhu Y."/>
            <person name="Feng Y."/>
            <person name="Jiang X."/>
            <person name="Zhu D."/>
            <person name="Xiang H."/>
            <person name="Feng X."/>
            <person name="Li S."/>
            <person name="Wang J."/>
            <person name="Zhang G."/>
            <person name="Kronforst M.R."/>
            <person name="Wang W."/>
        </authorList>
    </citation>
    <scope>NUCLEOTIDE SEQUENCE [LARGE SCALE GENOMIC DNA]</scope>
    <source>
        <strain evidence="2">Ya'a_city_454_Px</strain>
        <tissue evidence="2">Whole body</tissue>
    </source>
</reference>
<dbReference type="AlphaFoldDB" id="A0A194PQY6"/>
<proteinExistence type="predicted"/>
<dbReference type="Proteomes" id="UP000053268">
    <property type="component" value="Unassembled WGS sequence"/>
</dbReference>
<name>A0A194PQY6_PAPXU</name>
<evidence type="ECO:0000313" key="2">
    <source>
        <dbReference type="EMBL" id="KPI95722.1"/>
    </source>
</evidence>
<protein>
    <submittedName>
        <fullName evidence="2">Uncharacterized protein</fullName>
    </submittedName>
</protein>
<evidence type="ECO:0000256" key="1">
    <source>
        <dbReference type="SAM" id="MobiDB-lite"/>
    </source>
</evidence>
<organism evidence="2 3">
    <name type="scientific">Papilio xuthus</name>
    <name type="common">Asian swallowtail butterfly</name>
    <dbReference type="NCBI Taxonomy" id="66420"/>
    <lineage>
        <taxon>Eukaryota</taxon>
        <taxon>Metazoa</taxon>
        <taxon>Ecdysozoa</taxon>
        <taxon>Arthropoda</taxon>
        <taxon>Hexapoda</taxon>
        <taxon>Insecta</taxon>
        <taxon>Pterygota</taxon>
        <taxon>Neoptera</taxon>
        <taxon>Endopterygota</taxon>
        <taxon>Lepidoptera</taxon>
        <taxon>Glossata</taxon>
        <taxon>Ditrysia</taxon>
        <taxon>Papilionoidea</taxon>
        <taxon>Papilionidae</taxon>
        <taxon>Papilioninae</taxon>
        <taxon>Papilio</taxon>
    </lineage>
</organism>
<sequence>MRPDSDNVTAAGLSSERKEHDAETAECLHWLLRLSRASTDYRYSEVDKAFDTLLSESNTSKVNEYRVQTTTTAGAQRASGESSTHTTGTDTRLSFLLEFRELSENESSLAPKKLCFFAPRNIVNNRSVTVRQQPNLHRSL</sequence>
<evidence type="ECO:0000313" key="3">
    <source>
        <dbReference type="Proteomes" id="UP000053268"/>
    </source>
</evidence>